<comment type="caution">
    <text evidence="1">The sequence shown here is derived from an EMBL/GenBank/DDBJ whole genome shotgun (WGS) entry which is preliminary data.</text>
</comment>
<keyword evidence="2" id="KW-1185">Reference proteome</keyword>
<reference evidence="1 2" key="1">
    <citation type="submission" date="2023-07" db="EMBL/GenBank/DDBJ databases">
        <title>Comparative genomics of wheat-associated soil bacteria to identify genetic determinants of phenazine resistance.</title>
        <authorList>
            <person name="Mouncey N."/>
        </authorList>
    </citation>
    <scope>NUCLEOTIDE SEQUENCE [LARGE SCALE GENOMIC DNA]</scope>
    <source>
        <strain evidence="1 2">W4I19-2</strain>
    </source>
</reference>
<protein>
    <submittedName>
        <fullName evidence="1">Uncharacterized protein</fullName>
    </submittedName>
</protein>
<gene>
    <name evidence="1" type="ORF">QFZ56_006198</name>
</gene>
<dbReference type="Proteomes" id="UP001243364">
    <property type="component" value="Unassembled WGS sequence"/>
</dbReference>
<evidence type="ECO:0000313" key="1">
    <source>
        <dbReference type="EMBL" id="MDQ0687235.1"/>
    </source>
</evidence>
<evidence type="ECO:0000313" key="2">
    <source>
        <dbReference type="Proteomes" id="UP001243364"/>
    </source>
</evidence>
<sequence length="76" mass="8452">MPDEEKANDHIPGLRKLRAASKNLSEWDIGTSAKNLRVARDILLCIGRMLGDENTPRFVNFIEVAYIAPVNEAQSA</sequence>
<proteinExistence type="predicted"/>
<dbReference type="EMBL" id="JAUSYA010000001">
    <property type="protein sequence ID" value="MDQ0687235.1"/>
    <property type="molecule type" value="Genomic_DNA"/>
</dbReference>
<accession>A0ABU0Q995</accession>
<dbReference type="RefSeq" id="WP_307047172.1">
    <property type="nucleotide sequence ID" value="NZ_JAUSYA010000001.1"/>
</dbReference>
<name>A0ABU0Q995_STRAH</name>
<organism evidence="1 2">
    <name type="scientific">Streptomyces achromogenes</name>
    <dbReference type="NCBI Taxonomy" id="67255"/>
    <lineage>
        <taxon>Bacteria</taxon>
        <taxon>Bacillati</taxon>
        <taxon>Actinomycetota</taxon>
        <taxon>Actinomycetes</taxon>
        <taxon>Kitasatosporales</taxon>
        <taxon>Streptomycetaceae</taxon>
        <taxon>Streptomyces</taxon>
    </lineage>
</organism>